<dbReference type="AlphaFoldDB" id="B2GJH9"/>
<dbReference type="KEGG" id="krh:KRH_00610"/>
<reference evidence="1 2" key="1">
    <citation type="journal article" date="2008" name="J. Bacteriol.">
        <title>Complete genome sequence of the soil actinomycete Kocuria rhizophila.</title>
        <authorList>
            <person name="Takarada H."/>
            <person name="Sekine M."/>
            <person name="Kosugi H."/>
            <person name="Matsuo Y."/>
            <person name="Fujisawa T."/>
            <person name="Omata S."/>
            <person name="Kishi E."/>
            <person name="Shimizu A."/>
            <person name="Tsukatani N."/>
            <person name="Tanikawa S."/>
            <person name="Fujita N."/>
            <person name="Harayama S."/>
        </authorList>
    </citation>
    <scope>NUCLEOTIDE SEQUENCE [LARGE SCALE GENOMIC DNA]</scope>
    <source>
        <strain evidence="2">ATCC 9341 / DSM 348 / NBRC 103217 / DC2201</strain>
    </source>
</reference>
<dbReference type="STRING" id="378753.KRH_00610"/>
<gene>
    <name evidence="1" type="ordered locus">KRH_00610</name>
</gene>
<proteinExistence type="predicted"/>
<name>B2GJH9_KOCRD</name>
<evidence type="ECO:0000313" key="1">
    <source>
        <dbReference type="EMBL" id="BAG28408.1"/>
    </source>
</evidence>
<protein>
    <submittedName>
        <fullName evidence="1">Uncharacterized protein</fullName>
    </submittedName>
</protein>
<evidence type="ECO:0000313" key="2">
    <source>
        <dbReference type="Proteomes" id="UP000008838"/>
    </source>
</evidence>
<accession>B2GJH9</accession>
<organism evidence="1 2">
    <name type="scientific">Kocuria rhizophila (strain ATCC 9341 / DSM 348 / NBRC 103217 / DC2201)</name>
    <dbReference type="NCBI Taxonomy" id="378753"/>
    <lineage>
        <taxon>Bacteria</taxon>
        <taxon>Bacillati</taxon>
        <taxon>Actinomycetota</taxon>
        <taxon>Actinomycetes</taxon>
        <taxon>Micrococcales</taxon>
        <taxon>Micrococcaceae</taxon>
        <taxon>Kocuria</taxon>
    </lineage>
</organism>
<dbReference type="Proteomes" id="UP000008838">
    <property type="component" value="Chromosome"/>
</dbReference>
<dbReference type="HOGENOM" id="CLU_3329040_0_0_11"/>
<keyword evidence="2" id="KW-1185">Reference proteome</keyword>
<sequence>MAFLRSYEPDFMVQLHERVSRAGHRFHTLPGAFTFYTS</sequence>
<dbReference type="EMBL" id="AP009152">
    <property type="protein sequence ID" value="BAG28408.1"/>
    <property type="molecule type" value="Genomic_DNA"/>
</dbReference>